<sequence length="86" mass="9676">MDLRCGRAHKHMIGESILQFEDLQELCKPGEKPLLSTVESWARKHHIRYKYDAKGGIWTTTEALNNALGLSSAANDTGTYSTHEVF</sequence>
<dbReference type="EMBL" id="LDJJ01000051">
    <property type="protein sequence ID" value="KRG65820.1"/>
    <property type="molecule type" value="Genomic_DNA"/>
</dbReference>
<evidence type="ECO:0000313" key="2">
    <source>
        <dbReference type="Proteomes" id="UP000051863"/>
    </source>
</evidence>
<proteinExistence type="predicted"/>
<protein>
    <submittedName>
        <fullName evidence="1">Uncharacterized protein</fullName>
    </submittedName>
</protein>
<accession>A0A0R0C837</accession>
<reference evidence="1 2" key="1">
    <citation type="submission" date="2015-05" db="EMBL/GenBank/DDBJ databases">
        <title>Genome sequencing and analysis of members of genus Stenotrophomonas.</title>
        <authorList>
            <person name="Patil P.P."/>
            <person name="Midha S."/>
            <person name="Patil P.B."/>
        </authorList>
    </citation>
    <scope>NUCLEOTIDE SEQUENCE [LARGE SCALE GENOMIC DNA]</scope>
    <source>
        <strain evidence="1 2">DSM 18941</strain>
    </source>
</reference>
<evidence type="ECO:0000313" key="1">
    <source>
        <dbReference type="EMBL" id="KRG65820.1"/>
    </source>
</evidence>
<keyword evidence="2" id="KW-1185">Reference proteome</keyword>
<organism evidence="1 2">
    <name type="scientific">Stenotrophomonas terrae</name>
    <dbReference type="NCBI Taxonomy" id="405446"/>
    <lineage>
        <taxon>Bacteria</taxon>
        <taxon>Pseudomonadati</taxon>
        <taxon>Pseudomonadota</taxon>
        <taxon>Gammaproteobacteria</taxon>
        <taxon>Lysobacterales</taxon>
        <taxon>Lysobacteraceae</taxon>
        <taxon>Stenotrophomonas</taxon>
    </lineage>
</organism>
<comment type="caution">
    <text evidence="1">The sequence shown here is derived from an EMBL/GenBank/DDBJ whole genome shotgun (WGS) entry which is preliminary data.</text>
</comment>
<gene>
    <name evidence="1" type="ORF">ABB27_14750</name>
</gene>
<name>A0A0R0C837_9GAMM</name>
<dbReference type="AlphaFoldDB" id="A0A0R0C837"/>
<dbReference type="PATRIC" id="fig|405446.3.peg.2699"/>
<dbReference type="Proteomes" id="UP000051863">
    <property type="component" value="Unassembled WGS sequence"/>
</dbReference>